<gene>
    <name evidence="2" type="ORF">PV327_001723</name>
</gene>
<feature type="chain" id="PRO_5041394119" evidence="1">
    <location>
        <begin position="27"/>
        <end position="121"/>
    </location>
</feature>
<evidence type="ECO:0000313" key="2">
    <source>
        <dbReference type="EMBL" id="KAK0167868.1"/>
    </source>
</evidence>
<proteinExistence type="predicted"/>
<reference evidence="2" key="1">
    <citation type="journal article" date="2023" name="bioRxiv">
        <title>Scaffold-level genome assemblies of two parasitoid biocontrol wasps reveal the parthenogenesis mechanism and an associated novel virus.</title>
        <authorList>
            <person name="Inwood S."/>
            <person name="Skelly J."/>
            <person name="Guhlin J."/>
            <person name="Harrop T."/>
            <person name="Goldson S."/>
            <person name="Dearden P."/>
        </authorList>
    </citation>
    <scope>NUCLEOTIDE SEQUENCE</scope>
    <source>
        <strain evidence="2">Lincoln</strain>
        <tissue evidence="2">Whole body</tissue>
    </source>
</reference>
<feature type="signal peptide" evidence="1">
    <location>
        <begin position="1"/>
        <end position="26"/>
    </location>
</feature>
<sequence>MAKQMMITLLSTIFFIESFFISSSNSVPIILVGFPINQGIPLSLLSLPITEKNIKRVHRREVVQPESLNKQLVNSDSNDDLETAAGTNLLRPLFVYRQQMAYRDRNSKRLAERRRAIPDTY</sequence>
<name>A0AA39FE41_MICHY</name>
<comment type="caution">
    <text evidence="2">The sequence shown here is derived from an EMBL/GenBank/DDBJ whole genome shotgun (WGS) entry which is preliminary data.</text>
</comment>
<keyword evidence="1" id="KW-0732">Signal</keyword>
<evidence type="ECO:0000313" key="3">
    <source>
        <dbReference type="Proteomes" id="UP001168972"/>
    </source>
</evidence>
<protein>
    <submittedName>
        <fullName evidence="2">Uncharacterized protein</fullName>
    </submittedName>
</protein>
<evidence type="ECO:0000256" key="1">
    <source>
        <dbReference type="SAM" id="SignalP"/>
    </source>
</evidence>
<dbReference type="AlphaFoldDB" id="A0AA39FE41"/>
<reference evidence="2" key="2">
    <citation type="submission" date="2023-03" db="EMBL/GenBank/DDBJ databases">
        <authorList>
            <person name="Inwood S.N."/>
            <person name="Skelly J.G."/>
            <person name="Guhlin J."/>
            <person name="Harrop T.W.R."/>
            <person name="Goldson S.G."/>
            <person name="Dearden P.K."/>
        </authorList>
    </citation>
    <scope>NUCLEOTIDE SEQUENCE</scope>
    <source>
        <strain evidence="2">Lincoln</strain>
        <tissue evidence="2">Whole body</tissue>
    </source>
</reference>
<keyword evidence="3" id="KW-1185">Reference proteome</keyword>
<dbReference type="Proteomes" id="UP001168972">
    <property type="component" value="Unassembled WGS sequence"/>
</dbReference>
<accession>A0AA39FE41</accession>
<dbReference type="EMBL" id="JAQQBR010001831">
    <property type="protein sequence ID" value="KAK0167868.1"/>
    <property type="molecule type" value="Genomic_DNA"/>
</dbReference>
<organism evidence="2 3">
    <name type="scientific">Microctonus hyperodae</name>
    <name type="common">Parasitoid wasp</name>
    <dbReference type="NCBI Taxonomy" id="165561"/>
    <lineage>
        <taxon>Eukaryota</taxon>
        <taxon>Metazoa</taxon>
        <taxon>Ecdysozoa</taxon>
        <taxon>Arthropoda</taxon>
        <taxon>Hexapoda</taxon>
        <taxon>Insecta</taxon>
        <taxon>Pterygota</taxon>
        <taxon>Neoptera</taxon>
        <taxon>Endopterygota</taxon>
        <taxon>Hymenoptera</taxon>
        <taxon>Apocrita</taxon>
        <taxon>Ichneumonoidea</taxon>
        <taxon>Braconidae</taxon>
        <taxon>Euphorinae</taxon>
        <taxon>Microctonus</taxon>
    </lineage>
</organism>